<name>A0A507ZHR9_9FLAO</name>
<dbReference type="Proteomes" id="UP000317169">
    <property type="component" value="Unassembled WGS sequence"/>
</dbReference>
<dbReference type="EMBL" id="VIAR01000012">
    <property type="protein sequence ID" value="TQD35418.1"/>
    <property type="molecule type" value="Genomic_DNA"/>
</dbReference>
<protein>
    <submittedName>
        <fullName evidence="1">WbqC family protein</fullName>
    </submittedName>
</protein>
<sequence length="216" mass="25706">MHESVLFHPAYFGSVLQFSVLSQNNNWVLEEQDNYQKQTYRNRQYIYGANGKLLLNIPVKHGKSKRGHQKYKEVEIENQFTWQDNHWKSLQTAYRTSPFFEFYEDDFVPLYKKQFKYLFDFNLNCMEVVCECLELPFSYKTTENYQLPGETATTVKDYRKLANAKKGFNFSQDEYNQVFEEKHGFLKNLSVVDLLFNKGPETLTYLEQQDLSGLQL</sequence>
<accession>A0A507ZHR9</accession>
<evidence type="ECO:0000313" key="2">
    <source>
        <dbReference type="Proteomes" id="UP000317169"/>
    </source>
</evidence>
<dbReference type="AlphaFoldDB" id="A0A507ZHR9"/>
<dbReference type="RefSeq" id="WP_141422392.1">
    <property type="nucleotide sequence ID" value="NZ_VIAR01000012.1"/>
</dbReference>
<gene>
    <name evidence="1" type="ORF">FKR84_11145</name>
</gene>
<dbReference type="Pfam" id="PF08889">
    <property type="entry name" value="WbqC"/>
    <property type="match status" value="1"/>
</dbReference>
<evidence type="ECO:0000313" key="1">
    <source>
        <dbReference type="EMBL" id="TQD35418.1"/>
    </source>
</evidence>
<keyword evidence="2" id="KW-1185">Reference proteome</keyword>
<organism evidence="1 2">
    <name type="scientific">Haloflavibacter putidus</name>
    <dbReference type="NCBI Taxonomy" id="2576776"/>
    <lineage>
        <taxon>Bacteria</taxon>
        <taxon>Pseudomonadati</taxon>
        <taxon>Bacteroidota</taxon>
        <taxon>Flavobacteriia</taxon>
        <taxon>Flavobacteriales</taxon>
        <taxon>Flavobacteriaceae</taxon>
        <taxon>Haloflavibacter</taxon>
    </lineage>
</organism>
<proteinExistence type="predicted"/>
<reference evidence="1 2" key="1">
    <citation type="submission" date="2019-06" db="EMBL/GenBank/DDBJ databases">
        <title>Flavibacter putida gen. nov., sp. nov., a novel marine bacterium of the family Flavobacteriaceae isolated from coastal seawater.</title>
        <authorList>
            <person name="Feng X."/>
        </authorList>
    </citation>
    <scope>NUCLEOTIDE SEQUENCE [LARGE SCALE GENOMIC DNA]</scope>
    <source>
        <strain evidence="1 2">PLHSN227</strain>
    </source>
</reference>
<comment type="caution">
    <text evidence="1">The sequence shown here is derived from an EMBL/GenBank/DDBJ whole genome shotgun (WGS) entry which is preliminary data.</text>
</comment>
<dbReference type="OrthoDB" id="1523452at2"/>
<dbReference type="InterPro" id="IPR014985">
    <property type="entry name" value="WbqC"/>
</dbReference>